<dbReference type="EMBL" id="VRMN01000001">
    <property type="protein sequence ID" value="KAA8498908.1"/>
    <property type="molecule type" value="Genomic_DNA"/>
</dbReference>
<proteinExistence type="predicted"/>
<feature type="region of interest" description="Disordered" evidence="1">
    <location>
        <begin position="1"/>
        <end position="109"/>
    </location>
</feature>
<sequence>MSRRRVPPRVASEAGPDLAENDDQQARALAKLLSTSMPAPANRETNAFSDENARSLSATLSGSQGSMELLRESSSTQGLPRSRTKDRSKSPIHHRSHQSAGTASTPNSLRFKQTDSFHTVASMNLDLEPALLPFERSGSCASMTLPQTCRNEHSQANGEQNERRGRSRERELVCTACRKSYGQLSRTKLNVSPIGEPETRATMSRESSRCRTNITE</sequence>
<keyword evidence="3" id="KW-1185">Reference proteome</keyword>
<feature type="compositionally biased region" description="Polar residues" evidence="1">
    <location>
        <begin position="33"/>
        <end position="79"/>
    </location>
</feature>
<organism evidence="2 3">
    <name type="scientific">Porphyridium purpureum</name>
    <name type="common">Red alga</name>
    <name type="synonym">Porphyridium cruentum</name>
    <dbReference type="NCBI Taxonomy" id="35688"/>
    <lineage>
        <taxon>Eukaryota</taxon>
        <taxon>Rhodophyta</taxon>
        <taxon>Bangiophyceae</taxon>
        <taxon>Porphyridiales</taxon>
        <taxon>Porphyridiaceae</taxon>
        <taxon>Porphyridium</taxon>
    </lineage>
</organism>
<accession>A0A5J4Z6S3</accession>
<comment type="caution">
    <text evidence="2">The sequence shown here is derived from an EMBL/GenBank/DDBJ whole genome shotgun (WGS) entry which is preliminary data.</text>
</comment>
<dbReference type="Proteomes" id="UP000324585">
    <property type="component" value="Unassembled WGS sequence"/>
</dbReference>
<evidence type="ECO:0000256" key="1">
    <source>
        <dbReference type="SAM" id="MobiDB-lite"/>
    </source>
</evidence>
<feature type="compositionally biased region" description="Polar residues" evidence="1">
    <location>
        <begin position="201"/>
        <end position="216"/>
    </location>
</feature>
<feature type="region of interest" description="Disordered" evidence="1">
    <location>
        <begin position="194"/>
        <end position="216"/>
    </location>
</feature>
<dbReference type="AlphaFoldDB" id="A0A5J4Z6S3"/>
<feature type="compositionally biased region" description="Polar residues" evidence="1">
    <location>
        <begin position="98"/>
        <end position="109"/>
    </location>
</feature>
<protein>
    <submittedName>
        <fullName evidence="2">Uncharacterized protein</fullName>
    </submittedName>
</protein>
<evidence type="ECO:0000313" key="3">
    <source>
        <dbReference type="Proteomes" id="UP000324585"/>
    </source>
</evidence>
<reference evidence="3" key="1">
    <citation type="journal article" date="2019" name="Nat. Commun.">
        <title>Expansion of phycobilisome linker gene families in mesophilic red algae.</title>
        <authorList>
            <person name="Lee J."/>
            <person name="Kim D."/>
            <person name="Bhattacharya D."/>
            <person name="Yoon H.S."/>
        </authorList>
    </citation>
    <scope>NUCLEOTIDE SEQUENCE [LARGE SCALE GENOMIC DNA]</scope>
    <source>
        <strain evidence="3">CCMP 1328</strain>
    </source>
</reference>
<evidence type="ECO:0000313" key="2">
    <source>
        <dbReference type="EMBL" id="KAA8498908.1"/>
    </source>
</evidence>
<gene>
    <name evidence="2" type="ORF">FVE85_6493</name>
</gene>
<name>A0A5J4Z6S3_PORPP</name>